<dbReference type="PANTHER" id="PTHR42647:SF72">
    <property type="entry name" value="EF-HAND CALCIUM-BINDING DOMAIN-CONTAINING PROTEIN 4A"/>
    <property type="match status" value="1"/>
</dbReference>
<dbReference type="GO" id="GO:0008270">
    <property type="term" value="F:zinc ion binding"/>
    <property type="evidence" value="ECO:0007669"/>
    <property type="project" value="UniProtKB-KW"/>
</dbReference>
<evidence type="ECO:0000256" key="3">
    <source>
        <dbReference type="ARBA" id="ARBA00022833"/>
    </source>
</evidence>
<dbReference type="InterPro" id="IPR013083">
    <property type="entry name" value="Znf_RING/FYVE/PHD"/>
</dbReference>
<dbReference type="FunFam" id="3.30.40.10:FF:000239">
    <property type="entry name" value="probable BOI-related E3 ubiquitin-protein ligase 2"/>
    <property type="match status" value="1"/>
</dbReference>
<accession>A0AAV9AQV7</accession>
<reference evidence="5" key="2">
    <citation type="submission" date="2023-06" db="EMBL/GenBank/DDBJ databases">
        <authorList>
            <person name="Ma L."/>
            <person name="Liu K.-W."/>
            <person name="Li Z."/>
            <person name="Hsiao Y.-Y."/>
            <person name="Qi Y."/>
            <person name="Fu T."/>
            <person name="Tang G."/>
            <person name="Zhang D."/>
            <person name="Sun W.-H."/>
            <person name="Liu D.-K."/>
            <person name="Li Y."/>
            <person name="Chen G.-Z."/>
            <person name="Liu X.-D."/>
            <person name="Liao X.-Y."/>
            <person name="Jiang Y.-T."/>
            <person name="Yu X."/>
            <person name="Hao Y."/>
            <person name="Huang J."/>
            <person name="Zhao X.-W."/>
            <person name="Ke S."/>
            <person name="Chen Y.-Y."/>
            <person name="Wu W.-L."/>
            <person name="Hsu J.-L."/>
            <person name="Lin Y.-F."/>
            <person name="Huang M.-D."/>
            <person name="Li C.-Y."/>
            <person name="Huang L."/>
            <person name="Wang Z.-W."/>
            <person name="Zhao X."/>
            <person name="Zhong W.-Y."/>
            <person name="Peng D.-H."/>
            <person name="Ahmad S."/>
            <person name="Lan S."/>
            <person name="Zhang J.-S."/>
            <person name="Tsai W.-C."/>
            <person name="Van De Peer Y."/>
            <person name="Liu Z.-J."/>
        </authorList>
    </citation>
    <scope>NUCLEOTIDE SEQUENCE</scope>
    <source>
        <strain evidence="5">SCP</strain>
        <tissue evidence="5">Leaves</tissue>
    </source>
</reference>
<keyword evidence="4" id="KW-0175">Coiled coil</keyword>
<sequence>MTQTEKTRVELEMKRRRHWATVLRVVEDGMLRVLSSKDEEIAIMGRKNSALEEEVRVLEMQGQIWKTLAQNNEATLTALREDLENEWNDNGAVNGDAEDSASSCHVDDGRYCRGCHKLDISVLVLPCRHLCLCSECDPVIDTCPVCMAAKSASIQVRLS</sequence>
<comment type="caution">
    <text evidence="5">The sequence shown here is derived from an EMBL/GenBank/DDBJ whole genome shotgun (WGS) entry which is preliminary data.</text>
</comment>
<organism evidence="5 6">
    <name type="scientific">Acorus gramineus</name>
    <name type="common">Dwarf sweet flag</name>
    <dbReference type="NCBI Taxonomy" id="55184"/>
    <lineage>
        <taxon>Eukaryota</taxon>
        <taxon>Viridiplantae</taxon>
        <taxon>Streptophyta</taxon>
        <taxon>Embryophyta</taxon>
        <taxon>Tracheophyta</taxon>
        <taxon>Spermatophyta</taxon>
        <taxon>Magnoliopsida</taxon>
        <taxon>Liliopsida</taxon>
        <taxon>Acoraceae</taxon>
        <taxon>Acorus</taxon>
    </lineage>
</organism>
<proteinExistence type="predicted"/>
<dbReference type="Pfam" id="PF13920">
    <property type="entry name" value="zf-C3HC4_3"/>
    <property type="match status" value="1"/>
</dbReference>
<evidence type="ECO:0008006" key="7">
    <source>
        <dbReference type="Google" id="ProtNLM"/>
    </source>
</evidence>
<name>A0AAV9AQV7_ACOGR</name>
<dbReference type="PIRSF" id="PIRSF036836">
    <property type="entry name" value="RNase_bind_SBP1"/>
    <property type="match status" value="1"/>
</dbReference>
<feature type="coiled-coil region" evidence="4">
    <location>
        <begin position="41"/>
        <end position="86"/>
    </location>
</feature>
<dbReference type="Proteomes" id="UP001179952">
    <property type="component" value="Unassembled WGS sequence"/>
</dbReference>
<dbReference type="Gene3D" id="3.30.40.10">
    <property type="entry name" value="Zinc/RING finger domain, C3HC4 (zinc finger)"/>
    <property type="match status" value="1"/>
</dbReference>
<keyword evidence="1" id="KW-0479">Metal-binding</keyword>
<protein>
    <recommendedName>
        <fullName evidence="7">RING-type domain-containing protein</fullName>
    </recommendedName>
</protein>
<dbReference type="GO" id="GO:0004842">
    <property type="term" value="F:ubiquitin-protein transferase activity"/>
    <property type="evidence" value="ECO:0007669"/>
    <property type="project" value="TreeGrafter"/>
</dbReference>
<keyword evidence="3" id="KW-0862">Zinc</keyword>
<evidence type="ECO:0000256" key="4">
    <source>
        <dbReference type="SAM" id="Coils"/>
    </source>
</evidence>
<gene>
    <name evidence="5" type="ORF">QJS04_geneDACA000008</name>
</gene>
<evidence type="ECO:0000256" key="2">
    <source>
        <dbReference type="ARBA" id="ARBA00022771"/>
    </source>
</evidence>
<dbReference type="AlphaFoldDB" id="A0AAV9AQV7"/>
<evidence type="ECO:0000256" key="1">
    <source>
        <dbReference type="ARBA" id="ARBA00022723"/>
    </source>
</evidence>
<keyword evidence="6" id="KW-1185">Reference proteome</keyword>
<evidence type="ECO:0000313" key="5">
    <source>
        <dbReference type="EMBL" id="KAK1266462.1"/>
    </source>
</evidence>
<keyword evidence="2" id="KW-0863">Zinc-finger</keyword>
<reference evidence="5" key="1">
    <citation type="journal article" date="2023" name="Nat. Commun.">
        <title>Diploid and tetraploid genomes of Acorus and the evolution of monocots.</title>
        <authorList>
            <person name="Ma L."/>
            <person name="Liu K.W."/>
            <person name="Li Z."/>
            <person name="Hsiao Y.Y."/>
            <person name="Qi Y."/>
            <person name="Fu T."/>
            <person name="Tang G.D."/>
            <person name="Zhang D."/>
            <person name="Sun W.H."/>
            <person name="Liu D.K."/>
            <person name="Li Y."/>
            <person name="Chen G.Z."/>
            <person name="Liu X.D."/>
            <person name="Liao X.Y."/>
            <person name="Jiang Y.T."/>
            <person name="Yu X."/>
            <person name="Hao Y."/>
            <person name="Huang J."/>
            <person name="Zhao X.W."/>
            <person name="Ke S."/>
            <person name="Chen Y.Y."/>
            <person name="Wu W.L."/>
            <person name="Hsu J.L."/>
            <person name="Lin Y.F."/>
            <person name="Huang M.D."/>
            <person name="Li C.Y."/>
            <person name="Huang L."/>
            <person name="Wang Z.W."/>
            <person name="Zhao X."/>
            <person name="Zhong W.Y."/>
            <person name="Peng D.H."/>
            <person name="Ahmad S."/>
            <person name="Lan S."/>
            <person name="Zhang J.S."/>
            <person name="Tsai W.C."/>
            <person name="Van de Peer Y."/>
            <person name="Liu Z.J."/>
        </authorList>
    </citation>
    <scope>NUCLEOTIDE SEQUENCE</scope>
    <source>
        <strain evidence="5">SCP</strain>
    </source>
</reference>
<evidence type="ECO:0000313" key="6">
    <source>
        <dbReference type="Proteomes" id="UP001179952"/>
    </source>
</evidence>
<dbReference type="PANTHER" id="PTHR42647">
    <property type="entry name" value="SBP (S-RIBONUCLEASE BINDING PROTEIN) FAMILY PROTEIN"/>
    <property type="match status" value="1"/>
</dbReference>
<dbReference type="EMBL" id="JAUJYN010000007">
    <property type="protein sequence ID" value="KAK1266462.1"/>
    <property type="molecule type" value="Genomic_DNA"/>
</dbReference>